<dbReference type="GO" id="GO:0005886">
    <property type="term" value="C:plasma membrane"/>
    <property type="evidence" value="ECO:0007669"/>
    <property type="project" value="TreeGrafter"/>
</dbReference>
<feature type="transmembrane region" description="Helical" evidence="5">
    <location>
        <begin position="235"/>
        <end position="255"/>
    </location>
</feature>
<keyword evidence="8" id="KW-1185">Reference proteome</keyword>
<comment type="caution">
    <text evidence="7">The sequence shown here is derived from an EMBL/GenBank/DDBJ whole genome shotgun (WGS) entry which is preliminary data.</text>
</comment>
<feature type="transmembrane region" description="Helical" evidence="5">
    <location>
        <begin position="419"/>
        <end position="443"/>
    </location>
</feature>
<dbReference type="InParanoid" id="A0A369K1F6"/>
<evidence type="ECO:0000256" key="5">
    <source>
        <dbReference type="SAM" id="Phobius"/>
    </source>
</evidence>
<protein>
    <submittedName>
        <fullName evidence="7">Efflux pump FUB11</fullName>
    </submittedName>
</protein>
<feature type="transmembrane region" description="Helical" evidence="5">
    <location>
        <begin position="119"/>
        <end position="137"/>
    </location>
</feature>
<reference evidence="7" key="1">
    <citation type="submission" date="2018-04" db="EMBL/GenBank/DDBJ databases">
        <title>Whole genome sequencing of Hypsizygus marmoreus.</title>
        <authorList>
            <person name="Choi I.-G."/>
            <person name="Min B."/>
            <person name="Kim J.-G."/>
            <person name="Kim S."/>
            <person name="Oh Y.-L."/>
            <person name="Kong W.-S."/>
            <person name="Park H."/>
            <person name="Jeong J."/>
            <person name="Song E.-S."/>
        </authorList>
    </citation>
    <scope>NUCLEOTIDE SEQUENCE [LARGE SCALE GENOMIC DNA]</scope>
    <source>
        <strain evidence="7">51987-8</strain>
    </source>
</reference>
<dbReference type="OrthoDB" id="9986881at2759"/>
<dbReference type="PROSITE" id="PS50850">
    <property type="entry name" value="MFS"/>
    <property type="match status" value="1"/>
</dbReference>
<evidence type="ECO:0000313" key="7">
    <source>
        <dbReference type="EMBL" id="RDB28449.1"/>
    </source>
</evidence>
<dbReference type="EMBL" id="LUEZ02000010">
    <property type="protein sequence ID" value="RDB28449.1"/>
    <property type="molecule type" value="Genomic_DNA"/>
</dbReference>
<evidence type="ECO:0000256" key="3">
    <source>
        <dbReference type="ARBA" id="ARBA00022989"/>
    </source>
</evidence>
<feature type="transmembrane region" description="Helical" evidence="5">
    <location>
        <begin position="149"/>
        <end position="167"/>
    </location>
</feature>
<evidence type="ECO:0000256" key="2">
    <source>
        <dbReference type="ARBA" id="ARBA00022692"/>
    </source>
</evidence>
<dbReference type="Gene3D" id="1.20.1250.20">
    <property type="entry name" value="MFS general substrate transporter like domains"/>
    <property type="match status" value="1"/>
</dbReference>
<evidence type="ECO:0000313" key="8">
    <source>
        <dbReference type="Proteomes" id="UP000076154"/>
    </source>
</evidence>
<evidence type="ECO:0000256" key="1">
    <source>
        <dbReference type="ARBA" id="ARBA00004141"/>
    </source>
</evidence>
<keyword evidence="3 5" id="KW-1133">Transmembrane helix</keyword>
<dbReference type="InterPro" id="IPR011701">
    <property type="entry name" value="MFS"/>
</dbReference>
<feature type="transmembrane region" description="Helical" evidence="5">
    <location>
        <begin position="450"/>
        <end position="475"/>
    </location>
</feature>
<evidence type="ECO:0000256" key="4">
    <source>
        <dbReference type="ARBA" id="ARBA00023136"/>
    </source>
</evidence>
<dbReference type="PANTHER" id="PTHR23502">
    <property type="entry name" value="MAJOR FACILITATOR SUPERFAMILY"/>
    <property type="match status" value="1"/>
</dbReference>
<feature type="domain" description="Major facilitator superfamily (MFS) profile" evidence="6">
    <location>
        <begin position="82"/>
        <end position="516"/>
    </location>
</feature>
<dbReference type="InterPro" id="IPR036259">
    <property type="entry name" value="MFS_trans_sf"/>
</dbReference>
<feature type="transmembrane region" description="Helical" evidence="5">
    <location>
        <begin position="487"/>
        <end position="506"/>
    </location>
</feature>
<proteinExistence type="predicted"/>
<feature type="transmembrane region" description="Helical" evidence="5">
    <location>
        <begin position="173"/>
        <end position="195"/>
    </location>
</feature>
<comment type="subcellular location">
    <subcellularLocation>
        <location evidence="1">Membrane</location>
        <topology evidence="1">Multi-pass membrane protein</topology>
    </subcellularLocation>
</comment>
<keyword evidence="2 5" id="KW-0812">Transmembrane</keyword>
<feature type="transmembrane region" description="Helical" evidence="5">
    <location>
        <begin position="60"/>
        <end position="84"/>
    </location>
</feature>
<dbReference type="GO" id="GO:0022857">
    <property type="term" value="F:transmembrane transporter activity"/>
    <property type="evidence" value="ECO:0007669"/>
    <property type="project" value="InterPro"/>
</dbReference>
<feature type="transmembrane region" description="Helical" evidence="5">
    <location>
        <begin position="207"/>
        <end position="229"/>
    </location>
</feature>
<feature type="transmembrane region" description="Helical" evidence="5">
    <location>
        <begin position="313"/>
        <end position="332"/>
    </location>
</feature>
<feature type="transmembrane region" description="Helical" evidence="5">
    <location>
        <begin position="352"/>
        <end position="371"/>
    </location>
</feature>
<dbReference type="Pfam" id="PF07690">
    <property type="entry name" value="MFS_1"/>
    <property type="match status" value="1"/>
</dbReference>
<dbReference type="FunFam" id="1.20.1250.20:FF:000011">
    <property type="entry name" value="MFS multidrug transporter, putative"/>
    <property type="match status" value="1"/>
</dbReference>
<dbReference type="AlphaFoldDB" id="A0A369K1F6"/>
<evidence type="ECO:0000259" key="6">
    <source>
        <dbReference type="PROSITE" id="PS50850"/>
    </source>
</evidence>
<sequence>MLSKLHLVADLPSCSDTTVARDGMSISLDDPEKETCDPFLVKFDDVDPSNPKNWSNLHRWYLTMASGLLVLNASVSPHFILLLLEHPYSAFTAHSPVPLVPAGIIQQLAEEFHMSQKEGVLTISLFVAGYCIGPLLWGPLSEQYGRRPLFIYTFLVYTAFQIAAALARNTASILVFRFLGGVFAAAPLTNSGALISDVWDVKTRGKALAIFTVAPFAGPALGPTIAGLIGENTTWRWLFWILALFAGFCCIIIVFTMPETYSPILLVRKAESKRKETGDNRYYAPMEKDTMTTLQRAEHVLARPFVIFFQEPMLIALTLYISFVYGCIYLLFQAYPVVFTEGHHFSASSSGLMYLPIPIGGTLAVVIYVWIYNPKYEREVERCAPNPVPPEFRLEIALIAGPLFAASFFWFAWTSSPSISFWAPMSSGLLMGFSISWIFLGLFNYIVDAYISVAASSLASNTVIRSLFGAAFPLFTSDMYTTLGLRWATSLLGFIAIAMVPIPFVLQKFGPALRRKSKYSPTHDLPADIPILEKQSDKSPL</sequence>
<dbReference type="STRING" id="39966.A0A369K1F6"/>
<dbReference type="CDD" id="cd17323">
    <property type="entry name" value="MFS_Tpo1_MDR_like"/>
    <property type="match status" value="1"/>
</dbReference>
<dbReference type="InterPro" id="IPR020846">
    <property type="entry name" value="MFS_dom"/>
</dbReference>
<accession>A0A369K1F6</accession>
<keyword evidence="4 5" id="KW-0472">Membrane</keyword>
<dbReference type="SUPFAM" id="SSF103473">
    <property type="entry name" value="MFS general substrate transporter"/>
    <property type="match status" value="1"/>
</dbReference>
<dbReference type="PANTHER" id="PTHR23502:SF173">
    <property type="entry name" value="MFS-MULTIDRUG-RESISTANCE TRANSPORTER-RELATED"/>
    <property type="match status" value="1"/>
</dbReference>
<gene>
    <name evidence="7" type="primary">FUB11</name>
    <name evidence="7" type="ORF">Hypma_015648</name>
</gene>
<name>A0A369K1F6_HYPMA</name>
<organism evidence="7 8">
    <name type="scientific">Hypsizygus marmoreus</name>
    <name type="common">White beech mushroom</name>
    <name type="synonym">Agaricus marmoreus</name>
    <dbReference type="NCBI Taxonomy" id="39966"/>
    <lineage>
        <taxon>Eukaryota</taxon>
        <taxon>Fungi</taxon>
        <taxon>Dikarya</taxon>
        <taxon>Basidiomycota</taxon>
        <taxon>Agaricomycotina</taxon>
        <taxon>Agaricomycetes</taxon>
        <taxon>Agaricomycetidae</taxon>
        <taxon>Agaricales</taxon>
        <taxon>Tricholomatineae</taxon>
        <taxon>Lyophyllaceae</taxon>
        <taxon>Hypsizygus</taxon>
    </lineage>
</organism>
<dbReference type="Proteomes" id="UP000076154">
    <property type="component" value="Unassembled WGS sequence"/>
</dbReference>
<feature type="transmembrane region" description="Helical" evidence="5">
    <location>
        <begin position="392"/>
        <end position="413"/>
    </location>
</feature>